<dbReference type="InterPro" id="IPR036864">
    <property type="entry name" value="Zn2-C6_fun-type_DNA-bd_sf"/>
</dbReference>
<dbReference type="Pfam" id="PF00172">
    <property type="entry name" value="Zn_clus"/>
    <property type="match status" value="1"/>
</dbReference>
<evidence type="ECO:0000256" key="6">
    <source>
        <dbReference type="ARBA" id="ARBA00023242"/>
    </source>
</evidence>
<comment type="caution">
    <text evidence="9">The sequence shown here is derived from an EMBL/GenBank/DDBJ whole genome shotgun (WGS) entry which is preliminary data.</text>
</comment>
<accession>A0ABP0AZM5</accession>
<dbReference type="SUPFAM" id="SSF57701">
    <property type="entry name" value="Zn2/Cys6 DNA-binding domain"/>
    <property type="match status" value="1"/>
</dbReference>
<keyword evidence="1" id="KW-0479">Metal-binding</keyword>
<proteinExistence type="predicted"/>
<evidence type="ECO:0000256" key="1">
    <source>
        <dbReference type="ARBA" id="ARBA00022723"/>
    </source>
</evidence>
<gene>
    <name evidence="9" type="ORF">SCUCBS95973_001568</name>
</gene>
<dbReference type="PANTHER" id="PTHR36206:SF12">
    <property type="entry name" value="ASPERCRYPTIN BIOSYNTHESIS CLUSTER-SPECIFIC TRANSCRIPTION REGULATOR ATNN-RELATED"/>
    <property type="match status" value="1"/>
</dbReference>
<feature type="compositionally biased region" description="Low complexity" evidence="7">
    <location>
        <begin position="524"/>
        <end position="541"/>
    </location>
</feature>
<keyword evidence="10" id="KW-1185">Reference proteome</keyword>
<evidence type="ECO:0000256" key="4">
    <source>
        <dbReference type="ARBA" id="ARBA00023125"/>
    </source>
</evidence>
<keyword evidence="2" id="KW-0862">Zinc</keyword>
<evidence type="ECO:0000313" key="9">
    <source>
        <dbReference type="EMBL" id="CAK7212748.1"/>
    </source>
</evidence>
<organism evidence="9 10">
    <name type="scientific">Sporothrix curviconia</name>
    <dbReference type="NCBI Taxonomy" id="1260050"/>
    <lineage>
        <taxon>Eukaryota</taxon>
        <taxon>Fungi</taxon>
        <taxon>Dikarya</taxon>
        <taxon>Ascomycota</taxon>
        <taxon>Pezizomycotina</taxon>
        <taxon>Sordariomycetes</taxon>
        <taxon>Sordariomycetidae</taxon>
        <taxon>Ophiostomatales</taxon>
        <taxon>Ophiostomataceae</taxon>
        <taxon>Sporothrix</taxon>
    </lineage>
</organism>
<dbReference type="PROSITE" id="PS50048">
    <property type="entry name" value="ZN2_CY6_FUNGAL_2"/>
    <property type="match status" value="1"/>
</dbReference>
<evidence type="ECO:0000256" key="5">
    <source>
        <dbReference type="ARBA" id="ARBA00023163"/>
    </source>
</evidence>
<keyword evidence="5" id="KW-0804">Transcription</keyword>
<dbReference type="InterPro" id="IPR052360">
    <property type="entry name" value="Transcr_Regulatory_Proteins"/>
</dbReference>
<evidence type="ECO:0000259" key="8">
    <source>
        <dbReference type="PROSITE" id="PS50048"/>
    </source>
</evidence>
<dbReference type="EMBL" id="CAWUHB010000005">
    <property type="protein sequence ID" value="CAK7212748.1"/>
    <property type="molecule type" value="Genomic_DNA"/>
</dbReference>
<dbReference type="PANTHER" id="PTHR36206">
    <property type="entry name" value="ASPERCRYPTIN BIOSYNTHESIS CLUSTER-SPECIFIC TRANSCRIPTION REGULATOR ATNN-RELATED"/>
    <property type="match status" value="1"/>
</dbReference>
<sequence>MVQSAAKAPSVRAATRRLGGRKDRTGCITCKIRRVKCDEGKPACHRCTSTGRKCDGYDLNTLTTLAVVQPQQLMGSGVPVSSPQEHAAFQFFVHTGVSTMAGCTDIAFWTRLLPQYAQSDAAVYHASVAVGALLMRFMNCKGGPHGQRAQQLTLLAVKRQNQAIHSTVISLAAQGTIARQPAACACAMTLFLLFCIEALQGREEEALQLIQRGVNALISTGSTTATAGLDAQLDRLRLQCGMFNASGAREALRGKLRAMERVILPTIALTTIDEARDELSDLIAAVQHTVSDSWDRPCDTQERLPQTLEAALNSWRMRFERFVAALPGWPNAVSHHDDNLVCQLRLRERIAHIWLVDSPDSNELAYDSDKYARIFADIVNEAGRCLQNIRGSGSDNTKQAATPIFTFEMGFIPPLYWAFLKCRRPLLRRQLLALLRKTPLQEGLWNRRIMVQVAEKVMAYEEAERSEVQVSITRSESEDEHAFALRGESASASSGQGDITAERQAHAQEGQQEEQGHRGKQGRHGQQVQQQAQQAQQAQQVHHADVHFPSHQQLHLLPEPGLPPETARIKVVQIGLRTTLVDGSPGDIVQCFGRPGGVEGGLQVVLEFVATAT</sequence>
<keyword evidence="6" id="KW-0539">Nucleus</keyword>
<reference evidence="9 10" key="1">
    <citation type="submission" date="2024-01" db="EMBL/GenBank/DDBJ databases">
        <authorList>
            <person name="Allen C."/>
            <person name="Tagirdzhanova G."/>
        </authorList>
    </citation>
    <scope>NUCLEOTIDE SEQUENCE [LARGE SCALE GENOMIC DNA]</scope>
</reference>
<feature type="domain" description="Zn(2)-C6 fungal-type" evidence="8">
    <location>
        <begin position="26"/>
        <end position="54"/>
    </location>
</feature>
<name>A0ABP0AZM5_9PEZI</name>
<evidence type="ECO:0000256" key="7">
    <source>
        <dbReference type="SAM" id="MobiDB-lite"/>
    </source>
</evidence>
<keyword evidence="4" id="KW-0238">DNA-binding</keyword>
<dbReference type="InterPro" id="IPR001138">
    <property type="entry name" value="Zn2Cys6_DnaBD"/>
</dbReference>
<keyword evidence="3" id="KW-0805">Transcription regulation</keyword>
<evidence type="ECO:0000313" key="10">
    <source>
        <dbReference type="Proteomes" id="UP001642405"/>
    </source>
</evidence>
<dbReference type="Proteomes" id="UP001642405">
    <property type="component" value="Unassembled WGS sequence"/>
</dbReference>
<dbReference type="SMART" id="SM00066">
    <property type="entry name" value="GAL4"/>
    <property type="match status" value="1"/>
</dbReference>
<feature type="region of interest" description="Disordered" evidence="7">
    <location>
        <begin position="469"/>
        <end position="544"/>
    </location>
</feature>
<dbReference type="Gene3D" id="4.10.240.10">
    <property type="entry name" value="Zn(2)-C6 fungal-type DNA-binding domain"/>
    <property type="match status" value="1"/>
</dbReference>
<protein>
    <recommendedName>
        <fullName evidence="8">Zn(2)-C6 fungal-type domain-containing protein</fullName>
    </recommendedName>
</protein>
<evidence type="ECO:0000256" key="3">
    <source>
        <dbReference type="ARBA" id="ARBA00023015"/>
    </source>
</evidence>
<dbReference type="CDD" id="cd00067">
    <property type="entry name" value="GAL4"/>
    <property type="match status" value="1"/>
</dbReference>
<evidence type="ECO:0000256" key="2">
    <source>
        <dbReference type="ARBA" id="ARBA00022833"/>
    </source>
</evidence>
<dbReference type="PROSITE" id="PS00463">
    <property type="entry name" value="ZN2_CY6_FUNGAL_1"/>
    <property type="match status" value="1"/>
</dbReference>